<dbReference type="Pfam" id="PF11999">
    <property type="entry name" value="Ice_binding"/>
    <property type="match status" value="1"/>
</dbReference>
<proteinExistence type="inferred from homology"/>
<dbReference type="KEGG" id="senf:GJR95_31810"/>
<keyword evidence="2 4" id="KW-0732">Signal</keyword>
<name>A0A6P1W5L3_9BACT</name>
<dbReference type="EMBL" id="CP045997">
    <property type="protein sequence ID" value="QHV99319.1"/>
    <property type="molecule type" value="Genomic_DNA"/>
</dbReference>
<dbReference type="AlphaFoldDB" id="A0A6P1W5L3"/>
<feature type="region of interest" description="Disordered" evidence="3">
    <location>
        <begin position="355"/>
        <end position="377"/>
    </location>
</feature>
<evidence type="ECO:0000256" key="2">
    <source>
        <dbReference type="ARBA" id="ARBA00022729"/>
    </source>
</evidence>
<feature type="chain" id="PRO_5027116479" evidence="4">
    <location>
        <begin position="24"/>
        <end position="377"/>
    </location>
</feature>
<evidence type="ECO:0000256" key="3">
    <source>
        <dbReference type="SAM" id="MobiDB-lite"/>
    </source>
</evidence>
<evidence type="ECO:0000256" key="1">
    <source>
        <dbReference type="ARBA" id="ARBA00005445"/>
    </source>
</evidence>
<accession>A0A6P1W5L3</accession>
<keyword evidence="6" id="KW-1185">Reference proteome</keyword>
<organism evidence="5 6">
    <name type="scientific">Spirosoma endbachense</name>
    <dbReference type="NCBI Taxonomy" id="2666025"/>
    <lineage>
        <taxon>Bacteria</taxon>
        <taxon>Pseudomonadati</taxon>
        <taxon>Bacteroidota</taxon>
        <taxon>Cytophagia</taxon>
        <taxon>Cytophagales</taxon>
        <taxon>Cytophagaceae</taxon>
        <taxon>Spirosoma</taxon>
    </lineage>
</organism>
<gene>
    <name evidence="5" type="ORF">GJR95_31810</name>
</gene>
<reference evidence="5 6" key="1">
    <citation type="submission" date="2019-11" db="EMBL/GenBank/DDBJ databases">
        <title>Spirosoma endbachense sp. nov., isolated from a natural salt meadow.</title>
        <authorList>
            <person name="Rojas J."/>
            <person name="Ambika Manirajan B."/>
            <person name="Ratering S."/>
            <person name="Suarez C."/>
            <person name="Geissler-Plaum R."/>
            <person name="Schnell S."/>
        </authorList>
    </citation>
    <scope>NUCLEOTIDE SEQUENCE [LARGE SCALE GENOMIC DNA]</scope>
    <source>
        <strain evidence="5 6">I-24</strain>
    </source>
</reference>
<sequence>MNCKTLLTLTASTLFAFSSISFGQAPNLGTAASFALFTANGAFTNSGASLVTGDIGTNVGAFTGFPSPGTVVGNIRLPASPEAAQAAIDVVAAYNSLTPAVCGTTIPAELSSLTLTAGVSCQNSADPTTLNGTLTLSGPGIFIIKLNSALTTATNSTILLTDGATASNVFFRVNGAATLGTGSVFKGTILAMGAIVLATQASLEGRGLSTAGAITLNNNNVTVTGDVLLPDLTPSQLFSSSQISEGQTIDVLVSIRNVGESPTSGEVQFFVTNYTPATGLTMIINPDPTATIGGDTYALNTADFTISSNNFAFTFTSVAGPSGVIANGGNKLIAFRLTRSVGSSKGTVTNTITIPDGTGGGETPTNNNTLSNTFLKP</sequence>
<protein>
    <submittedName>
        <fullName evidence="5">DUF3494 domain-containing protein</fullName>
    </submittedName>
</protein>
<feature type="signal peptide" evidence="4">
    <location>
        <begin position="1"/>
        <end position="23"/>
    </location>
</feature>
<dbReference type="RefSeq" id="WP_162389723.1">
    <property type="nucleotide sequence ID" value="NZ_CP045997.1"/>
</dbReference>
<dbReference type="Proteomes" id="UP000464577">
    <property type="component" value="Chromosome"/>
</dbReference>
<evidence type="ECO:0000313" key="6">
    <source>
        <dbReference type="Proteomes" id="UP000464577"/>
    </source>
</evidence>
<evidence type="ECO:0000313" key="5">
    <source>
        <dbReference type="EMBL" id="QHV99319.1"/>
    </source>
</evidence>
<dbReference type="InterPro" id="IPR021884">
    <property type="entry name" value="Ice-bd_prot"/>
</dbReference>
<comment type="similarity">
    <text evidence="1">Belongs to the ice-binding protein family.</text>
</comment>
<evidence type="ECO:0000256" key="4">
    <source>
        <dbReference type="SAM" id="SignalP"/>
    </source>
</evidence>